<keyword evidence="7 14" id="KW-0418">Kinase</keyword>
<name>A0A515DB85_9BURK</name>
<evidence type="ECO:0000256" key="4">
    <source>
        <dbReference type="ARBA" id="ARBA00022553"/>
    </source>
</evidence>
<reference evidence="14 15" key="1">
    <citation type="submission" date="2019-01" db="EMBL/GenBank/DDBJ databases">
        <title>Genomic insights into a novel species Rhodoferax sp.</title>
        <authorList>
            <person name="Jin L."/>
        </authorList>
    </citation>
    <scope>NUCLEOTIDE SEQUENCE [LARGE SCALE GENOMIC DNA]</scope>
    <source>
        <strain evidence="14 15">CHu59-6-5</strain>
    </source>
</reference>
<evidence type="ECO:0000313" key="14">
    <source>
        <dbReference type="EMBL" id="QDL37682.1"/>
    </source>
</evidence>
<dbReference type="InterPro" id="IPR004358">
    <property type="entry name" value="Sig_transdc_His_kin-like_C"/>
</dbReference>
<keyword evidence="6 11" id="KW-0812">Transmembrane</keyword>
<dbReference type="CDD" id="cd00075">
    <property type="entry name" value="HATPase"/>
    <property type="match status" value="1"/>
</dbReference>
<dbReference type="SMART" id="SM00387">
    <property type="entry name" value="HATPase_c"/>
    <property type="match status" value="1"/>
</dbReference>
<keyword evidence="5" id="KW-0808">Transferase</keyword>
<dbReference type="PANTHER" id="PTHR45436">
    <property type="entry name" value="SENSOR HISTIDINE KINASE YKOH"/>
    <property type="match status" value="1"/>
</dbReference>
<dbReference type="PANTHER" id="PTHR45436:SF15">
    <property type="entry name" value="SENSOR HISTIDINE KINASE CUSS"/>
    <property type="match status" value="1"/>
</dbReference>
<evidence type="ECO:0000256" key="2">
    <source>
        <dbReference type="ARBA" id="ARBA00004141"/>
    </source>
</evidence>
<dbReference type="Pfam" id="PF02518">
    <property type="entry name" value="HATPase_c"/>
    <property type="match status" value="1"/>
</dbReference>
<dbReference type="GO" id="GO:0000155">
    <property type="term" value="F:phosphorelay sensor kinase activity"/>
    <property type="evidence" value="ECO:0007669"/>
    <property type="project" value="InterPro"/>
</dbReference>
<dbReference type="InterPro" id="IPR036890">
    <property type="entry name" value="HATPase_C_sf"/>
</dbReference>
<protein>
    <recommendedName>
        <fullName evidence="3">histidine kinase</fullName>
        <ecNumber evidence="3">2.7.13.3</ecNumber>
    </recommendedName>
</protein>
<evidence type="ECO:0000256" key="9">
    <source>
        <dbReference type="ARBA" id="ARBA00023012"/>
    </source>
</evidence>
<proteinExistence type="predicted"/>
<dbReference type="PROSITE" id="PS50109">
    <property type="entry name" value="HIS_KIN"/>
    <property type="match status" value="1"/>
</dbReference>
<dbReference type="Pfam" id="PF00512">
    <property type="entry name" value="HisKA"/>
    <property type="match status" value="1"/>
</dbReference>
<keyword evidence="15" id="KW-1185">Reference proteome</keyword>
<keyword evidence="4" id="KW-0597">Phosphoprotein</keyword>
<accession>A0A515DB85</accession>
<organism evidence="14 15">
    <name type="scientific">Rhodoferax sediminis</name>
    <dbReference type="NCBI Taxonomy" id="2509614"/>
    <lineage>
        <taxon>Bacteria</taxon>
        <taxon>Pseudomonadati</taxon>
        <taxon>Pseudomonadota</taxon>
        <taxon>Betaproteobacteria</taxon>
        <taxon>Burkholderiales</taxon>
        <taxon>Comamonadaceae</taxon>
        <taxon>Rhodoferax</taxon>
    </lineage>
</organism>
<keyword evidence="8 11" id="KW-1133">Transmembrane helix</keyword>
<evidence type="ECO:0000256" key="10">
    <source>
        <dbReference type="ARBA" id="ARBA00023136"/>
    </source>
</evidence>
<dbReference type="SMART" id="SM00388">
    <property type="entry name" value="HisKA"/>
    <property type="match status" value="1"/>
</dbReference>
<dbReference type="EMBL" id="CP035503">
    <property type="protein sequence ID" value="QDL37682.1"/>
    <property type="molecule type" value="Genomic_DNA"/>
</dbReference>
<evidence type="ECO:0000256" key="1">
    <source>
        <dbReference type="ARBA" id="ARBA00000085"/>
    </source>
</evidence>
<comment type="subcellular location">
    <subcellularLocation>
        <location evidence="2">Membrane</location>
        <topology evidence="2">Multi-pass membrane protein</topology>
    </subcellularLocation>
</comment>
<feature type="domain" description="HAMP" evidence="13">
    <location>
        <begin position="176"/>
        <end position="228"/>
    </location>
</feature>
<sequence length="455" mass="49445">MDGFQGKLRQSLQFRLSAWLCGVIAVIAVAAGIVSFLSAFQEAIELQDDQLRQMAALFDGQQLPVPSAAPHVDKLEGDPDSRVVVQWLRPASAASVKPAGALSGLPANLSDGIQTTKLGGTSWRVFVKTVASGARVAIGQRTEVRDEIARDSAQRTLMPFLILIPVLLLLVGGLIRNMFRPLKTMAWELDRRSEQDLREVAPAHLPSEVRPFVVAINRLLSRVGQSVSMQRRFVADAAHELRSPLTALSLQAEQLDAADMSAHARERLAVLRSGIRRTRSLVDQLLTLARVQDSSRERTRTVSVQQVFRQVLEDLMPLAEVKNIDVGVVGTQDARVTAPEADLKTLVKNLVDNAIRYTPNGGQINLSVHANEGQVILQVTDTGPGIAPEERQRVFDPFYRVVGHDEVGSGLGLSIVQTIAGRLEAKIDLGYASEPAQSGLRISVAFPEAAHVATD</sequence>
<evidence type="ECO:0000313" key="15">
    <source>
        <dbReference type="Proteomes" id="UP000316798"/>
    </source>
</evidence>
<keyword evidence="9" id="KW-0902">Two-component regulatory system</keyword>
<dbReference type="CDD" id="cd00082">
    <property type="entry name" value="HisKA"/>
    <property type="match status" value="1"/>
</dbReference>
<dbReference type="Gene3D" id="1.10.287.130">
    <property type="match status" value="1"/>
</dbReference>
<dbReference type="InterPro" id="IPR005467">
    <property type="entry name" value="His_kinase_dom"/>
</dbReference>
<evidence type="ECO:0000256" key="7">
    <source>
        <dbReference type="ARBA" id="ARBA00022777"/>
    </source>
</evidence>
<evidence type="ECO:0000256" key="3">
    <source>
        <dbReference type="ARBA" id="ARBA00012438"/>
    </source>
</evidence>
<comment type="catalytic activity">
    <reaction evidence="1">
        <text>ATP + protein L-histidine = ADP + protein N-phospho-L-histidine.</text>
        <dbReference type="EC" id="2.7.13.3"/>
    </reaction>
</comment>
<evidence type="ECO:0000256" key="6">
    <source>
        <dbReference type="ARBA" id="ARBA00022692"/>
    </source>
</evidence>
<keyword evidence="10 11" id="KW-0472">Membrane</keyword>
<dbReference type="PROSITE" id="PS50885">
    <property type="entry name" value="HAMP"/>
    <property type="match status" value="1"/>
</dbReference>
<dbReference type="AlphaFoldDB" id="A0A515DB85"/>
<evidence type="ECO:0000256" key="11">
    <source>
        <dbReference type="SAM" id="Phobius"/>
    </source>
</evidence>
<feature type="transmembrane region" description="Helical" evidence="11">
    <location>
        <begin position="16"/>
        <end position="40"/>
    </location>
</feature>
<dbReference type="PRINTS" id="PR00344">
    <property type="entry name" value="BCTRLSENSOR"/>
</dbReference>
<dbReference type="SUPFAM" id="SSF55874">
    <property type="entry name" value="ATPase domain of HSP90 chaperone/DNA topoisomerase II/histidine kinase"/>
    <property type="match status" value="1"/>
</dbReference>
<dbReference type="OrthoDB" id="8554694at2"/>
<gene>
    <name evidence="14" type="ORF">EUB48_10670</name>
</gene>
<dbReference type="InterPro" id="IPR036097">
    <property type="entry name" value="HisK_dim/P_sf"/>
</dbReference>
<dbReference type="EC" id="2.7.13.3" evidence="3"/>
<dbReference type="SUPFAM" id="SSF47384">
    <property type="entry name" value="Homodimeric domain of signal transducing histidine kinase"/>
    <property type="match status" value="1"/>
</dbReference>
<dbReference type="InterPro" id="IPR050428">
    <property type="entry name" value="TCS_sensor_his_kinase"/>
</dbReference>
<dbReference type="Proteomes" id="UP000316798">
    <property type="component" value="Chromosome"/>
</dbReference>
<evidence type="ECO:0000256" key="5">
    <source>
        <dbReference type="ARBA" id="ARBA00022679"/>
    </source>
</evidence>
<evidence type="ECO:0000259" key="13">
    <source>
        <dbReference type="PROSITE" id="PS50885"/>
    </source>
</evidence>
<feature type="domain" description="Histidine kinase" evidence="12">
    <location>
        <begin position="236"/>
        <end position="450"/>
    </location>
</feature>
<dbReference type="Gene3D" id="3.30.565.10">
    <property type="entry name" value="Histidine kinase-like ATPase, C-terminal domain"/>
    <property type="match status" value="1"/>
</dbReference>
<dbReference type="InterPro" id="IPR003594">
    <property type="entry name" value="HATPase_dom"/>
</dbReference>
<dbReference type="InterPro" id="IPR003661">
    <property type="entry name" value="HisK_dim/P_dom"/>
</dbReference>
<dbReference type="GO" id="GO:0005886">
    <property type="term" value="C:plasma membrane"/>
    <property type="evidence" value="ECO:0007669"/>
    <property type="project" value="TreeGrafter"/>
</dbReference>
<dbReference type="KEGG" id="rhf:EUB48_10670"/>
<dbReference type="InterPro" id="IPR003660">
    <property type="entry name" value="HAMP_dom"/>
</dbReference>
<feature type="transmembrane region" description="Helical" evidence="11">
    <location>
        <begin position="157"/>
        <end position="175"/>
    </location>
</feature>
<evidence type="ECO:0000256" key="8">
    <source>
        <dbReference type="ARBA" id="ARBA00022989"/>
    </source>
</evidence>
<evidence type="ECO:0000259" key="12">
    <source>
        <dbReference type="PROSITE" id="PS50109"/>
    </source>
</evidence>
<dbReference type="RefSeq" id="WP_142818990.1">
    <property type="nucleotide sequence ID" value="NZ_CP035503.1"/>
</dbReference>